<comment type="caution">
    <text evidence="6">The sequence shown here is derived from an EMBL/GenBank/DDBJ whole genome shotgun (WGS) entry which is preliminary data.</text>
</comment>
<dbReference type="GO" id="GO:0005524">
    <property type="term" value="F:ATP binding"/>
    <property type="evidence" value="ECO:0007669"/>
    <property type="project" value="UniProtKB-UniRule"/>
</dbReference>
<evidence type="ECO:0000259" key="4">
    <source>
        <dbReference type="PROSITE" id="PS51710"/>
    </source>
</evidence>
<dbReference type="PIRSF" id="PIRSF006641">
    <property type="entry name" value="CHP00092"/>
    <property type="match status" value="1"/>
</dbReference>
<dbReference type="FunFam" id="3.10.20.30:FF:000001">
    <property type="entry name" value="Ribosome-binding ATPase YchF"/>
    <property type="match status" value="1"/>
</dbReference>
<proteinExistence type="inferred from homology"/>
<keyword evidence="2 3" id="KW-0067">ATP-binding</keyword>
<comment type="function">
    <text evidence="3">Hydrolyzes ATP, and can also hydrolyze GTP with lower efficiency. Has lower affinity for GTP.</text>
</comment>
<feature type="domain" description="TGS" evidence="5">
    <location>
        <begin position="311"/>
        <end position="394"/>
    </location>
</feature>
<dbReference type="InterPro" id="IPR013029">
    <property type="entry name" value="YchF_C"/>
</dbReference>
<dbReference type="GO" id="GO:0005525">
    <property type="term" value="F:GTP binding"/>
    <property type="evidence" value="ECO:0007669"/>
    <property type="project" value="InterPro"/>
</dbReference>
<dbReference type="HAMAP" id="MF_00944">
    <property type="entry name" value="YchF_OLA1_ATPase"/>
    <property type="match status" value="1"/>
</dbReference>
<protein>
    <recommendedName>
        <fullName evidence="3">Obg-like ATPase 1</fullName>
    </recommendedName>
</protein>
<dbReference type="PRINTS" id="PR00326">
    <property type="entry name" value="GTP1OBG"/>
</dbReference>
<dbReference type="FunFam" id="1.10.150.300:FF:000001">
    <property type="entry name" value="Ribosome-binding ATPase YchF"/>
    <property type="match status" value="1"/>
</dbReference>
<organism evidence="6 7">
    <name type="scientific">Vanrija humicola</name>
    <name type="common">Yeast</name>
    <name type="synonym">Cryptococcus humicola</name>
    <dbReference type="NCBI Taxonomy" id="5417"/>
    <lineage>
        <taxon>Eukaryota</taxon>
        <taxon>Fungi</taxon>
        <taxon>Dikarya</taxon>
        <taxon>Basidiomycota</taxon>
        <taxon>Agaricomycotina</taxon>
        <taxon>Tremellomycetes</taxon>
        <taxon>Trichosporonales</taxon>
        <taxon>Trichosporonaceae</taxon>
        <taxon>Vanrija</taxon>
    </lineage>
</organism>
<dbReference type="AlphaFoldDB" id="A0A7D8Z3N5"/>
<dbReference type="NCBIfam" id="TIGR00092">
    <property type="entry name" value="redox-regulated ATPase YchF"/>
    <property type="match status" value="1"/>
</dbReference>
<keyword evidence="7" id="KW-1185">Reference proteome</keyword>
<evidence type="ECO:0000313" key="6">
    <source>
        <dbReference type="EMBL" id="TXT09183.1"/>
    </source>
</evidence>
<dbReference type="GO" id="GO:0005737">
    <property type="term" value="C:cytoplasm"/>
    <property type="evidence" value="ECO:0007669"/>
    <property type="project" value="UniProtKB-SubCell"/>
</dbReference>
<dbReference type="Gene3D" id="3.40.50.300">
    <property type="entry name" value="P-loop containing nucleotide triphosphate hydrolases"/>
    <property type="match status" value="1"/>
</dbReference>
<keyword evidence="3" id="KW-0963">Cytoplasm</keyword>
<dbReference type="SUPFAM" id="SSF52540">
    <property type="entry name" value="P-loop containing nucleoside triphosphate hydrolases"/>
    <property type="match status" value="1"/>
</dbReference>
<evidence type="ECO:0000256" key="3">
    <source>
        <dbReference type="HAMAP-Rule" id="MF_03167"/>
    </source>
</evidence>
<comment type="similarity">
    <text evidence="3">Belongs to the TRAFAC class OBG-HflX-like GTPase superfamily. OBG GTPase family. YchF/OLA1 subfamily.</text>
</comment>
<dbReference type="Proteomes" id="UP000473826">
    <property type="component" value="Unassembled WGS sequence"/>
</dbReference>
<comment type="subunit">
    <text evidence="3">Monomer.</text>
</comment>
<dbReference type="CDD" id="cd04867">
    <property type="entry name" value="TGS_YchF_OLA1"/>
    <property type="match status" value="1"/>
</dbReference>
<sequence>MPPKKKVVEEKKVILGRPGNNLKIGIVGVPNVGKSSFFNTLSKTDLGKAANFPYATIDPEEARIPVPDERFDWLVEVYKPQNKIPAFLTCIDIAGLTAGASTGAGLGNAFLSHVRAVDGIFQMVRAFDDAEVIHVDGDVDPVRDMQTISTELRLKDIEWVEKAIEVLKKAVRSTGSVSLADKAKREELATVERIHAHLLADKDVRKGQWTNKEVEIINGLTLLTAKPITYLVNLSERDFVRRKNKYLPKIKAWIDENNPGDQLIPFSVSLEERLVALSEEEAAEEGEKLGLGKKNPSQLGKITTAGYASLDLIRYFTCGPQEVRAWTVRNGIKAPAAAGVIHSDFENKFVCGEIMSYKDLKEHGSEAAVKADGKLRQQGKTYEIVDGDICYWKAGQ</sequence>
<dbReference type="InterPro" id="IPR027417">
    <property type="entry name" value="P-loop_NTPase"/>
</dbReference>
<evidence type="ECO:0000313" key="7">
    <source>
        <dbReference type="Proteomes" id="UP000473826"/>
    </source>
</evidence>
<keyword evidence="1 3" id="KW-0547">Nucleotide-binding</keyword>
<dbReference type="GO" id="GO:0043023">
    <property type="term" value="F:ribosomal large subunit binding"/>
    <property type="evidence" value="ECO:0007669"/>
    <property type="project" value="UniProtKB-UniRule"/>
</dbReference>
<evidence type="ECO:0000256" key="2">
    <source>
        <dbReference type="ARBA" id="ARBA00022840"/>
    </source>
</evidence>
<dbReference type="InterPro" id="IPR004095">
    <property type="entry name" value="TGS"/>
</dbReference>
<gene>
    <name evidence="6" type="ORF">VHUM_02657</name>
</gene>
<dbReference type="EMBL" id="QKWK01000006">
    <property type="protein sequence ID" value="TXT09183.1"/>
    <property type="molecule type" value="Genomic_DNA"/>
</dbReference>
<dbReference type="Gene3D" id="1.10.150.300">
    <property type="entry name" value="TGS-like domain"/>
    <property type="match status" value="1"/>
</dbReference>
<dbReference type="InterPro" id="IPR031167">
    <property type="entry name" value="G_OBG"/>
</dbReference>
<evidence type="ECO:0000259" key="5">
    <source>
        <dbReference type="PROSITE" id="PS51880"/>
    </source>
</evidence>
<evidence type="ECO:0000256" key="1">
    <source>
        <dbReference type="ARBA" id="ARBA00022741"/>
    </source>
</evidence>
<dbReference type="InterPro" id="IPR004396">
    <property type="entry name" value="ATPase_YchF/OLA1"/>
</dbReference>
<dbReference type="OrthoDB" id="424823at2759"/>
<dbReference type="InterPro" id="IPR023192">
    <property type="entry name" value="TGS-like_dom_sf"/>
</dbReference>
<dbReference type="InterPro" id="IPR012676">
    <property type="entry name" value="TGS-like"/>
</dbReference>
<dbReference type="InterPro" id="IPR041706">
    <property type="entry name" value="YchF_N"/>
</dbReference>
<dbReference type="CDD" id="cd01900">
    <property type="entry name" value="YchF"/>
    <property type="match status" value="1"/>
</dbReference>
<feature type="binding site" evidence="3">
    <location>
        <begin position="31"/>
        <end position="36"/>
    </location>
    <ligand>
        <name>ATP</name>
        <dbReference type="ChEBI" id="CHEBI:30616"/>
    </ligand>
</feature>
<dbReference type="PANTHER" id="PTHR23305:SF11">
    <property type="entry name" value="OBG-LIKE ATPASE 1"/>
    <property type="match status" value="1"/>
</dbReference>
<feature type="binding site" evidence="3">
    <location>
        <position position="234"/>
    </location>
    <ligand>
        <name>ATP</name>
        <dbReference type="ChEBI" id="CHEBI:30616"/>
    </ligand>
</feature>
<dbReference type="PANTHER" id="PTHR23305">
    <property type="entry name" value="OBG GTPASE FAMILY"/>
    <property type="match status" value="1"/>
</dbReference>
<dbReference type="InterPro" id="IPR006073">
    <property type="entry name" value="GTP-bd"/>
</dbReference>
<keyword evidence="3" id="KW-0378">Hydrolase</keyword>
<dbReference type="PROSITE" id="PS51710">
    <property type="entry name" value="G_OBG"/>
    <property type="match status" value="1"/>
</dbReference>
<dbReference type="Pfam" id="PF01926">
    <property type="entry name" value="MMR_HSR1"/>
    <property type="match status" value="1"/>
</dbReference>
<dbReference type="SUPFAM" id="SSF81271">
    <property type="entry name" value="TGS-like"/>
    <property type="match status" value="1"/>
</dbReference>
<feature type="domain" description="OBG-type G" evidence="4">
    <location>
        <begin position="22"/>
        <end position="286"/>
    </location>
</feature>
<dbReference type="InterPro" id="IPR012675">
    <property type="entry name" value="Beta-grasp_dom_sf"/>
</dbReference>
<name>A0A7D8Z3N5_VANHU</name>
<dbReference type="PROSITE" id="PS51880">
    <property type="entry name" value="TGS"/>
    <property type="match status" value="1"/>
</dbReference>
<reference evidence="6 7" key="1">
    <citation type="journal article" date="2019" name="PLoS Genet.">
        <title>Convergent evolution of linked mating-type loci in basidiomycete fungi.</title>
        <authorList>
            <person name="Sun S."/>
            <person name="Coelho M.A."/>
            <person name="Heitman J."/>
            <person name="Nowrousian M."/>
        </authorList>
    </citation>
    <scope>NUCLEOTIDE SEQUENCE [LARGE SCALE GENOMIC DNA]</scope>
    <source>
        <strain evidence="6 7">CBS 4282</strain>
    </source>
</reference>
<accession>A0A7D8Z3N5</accession>
<dbReference type="Gene3D" id="3.10.20.30">
    <property type="match status" value="1"/>
</dbReference>
<comment type="subcellular location">
    <subcellularLocation>
        <location evidence="3">Cytoplasm</location>
    </subcellularLocation>
</comment>
<dbReference type="Pfam" id="PF06071">
    <property type="entry name" value="YchF-GTPase_C"/>
    <property type="match status" value="1"/>
</dbReference>
<dbReference type="GO" id="GO:0016887">
    <property type="term" value="F:ATP hydrolysis activity"/>
    <property type="evidence" value="ECO:0007669"/>
    <property type="project" value="UniProtKB-UniRule"/>
</dbReference>